<organism evidence="2 3">
    <name type="scientific">Laceyella putida</name>
    <dbReference type="NCBI Taxonomy" id="110101"/>
    <lineage>
        <taxon>Bacteria</taxon>
        <taxon>Bacillati</taxon>
        <taxon>Bacillota</taxon>
        <taxon>Bacilli</taxon>
        <taxon>Bacillales</taxon>
        <taxon>Thermoactinomycetaceae</taxon>
        <taxon>Laceyella</taxon>
    </lineage>
</organism>
<accession>A0ABW2RKF2</accession>
<keyword evidence="3" id="KW-1185">Reference proteome</keyword>
<protein>
    <submittedName>
        <fullName evidence="2">Uncharacterized protein</fullName>
    </submittedName>
</protein>
<keyword evidence="1" id="KW-0472">Membrane</keyword>
<dbReference type="RefSeq" id="WP_379864722.1">
    <property type="nucleotide sequence ID" value="NZ_JBHTBW010000021.1"/>
</dbReference>
<keyword evidence="1" id="KW-0812">Transmembrane</keyword>
<keyword evidence="1" id="KW-1133">Transmembrane helix</keyword>
<dbReference type="EMBL" id="JBHTBW010000021">
    <property type="protein sequence ID" value="MFC7441440.1"/>
    <property type="molecule type" value="Genomic_DNA"/>
</dbReference>
<evidence type="ECO:0000313" key="3">
    <source>
        <dbReference type="Proteomes" id="UP001596500"/>
    </source>
</evidence>
<comment type="caution">
    <text evidence="2">The sequence shown here is derived from an EMBL/GenBank/DDBJ whole genome shotgun (WGS) entry which is preliminary data.</text>
</comment>
<gene>
    <name evidence="2" type="ORF">ACFQNG_09755</name>
</gene>
<sequence>MKKTFIITVILIMLTAWGVKGFSSDYQNFLYKTGINWGTVMMIGSFYFLRIHIYLLFVWFFYRLFSDGTKQAISFTKQSVTILHWKSTSRGIMMAHKWGLLTEVVIMILGLLLMIFCTIVSMSMSIIKGLMLPVAIFLLMAMWTRFKAFVNS</sequence>
<evidence type="ECO:0000256" key="1">
    <source>
        <dbReference type="SAM" id="Phobius"/>
    </source>
</evidence>
<proteinExistence type="predicted"/>
<feature type="transmembrane region" description="Helical" evidence="1">
    <location>
        <begin position="100"/>
        <end position="124"/>
    </location>
</feature>
<name>A0ABW2RKF2_9BACL</name>
<evidence type="ECO:0000313" key="2">
    <source>
        <dbReference type="EMBL" id="MFC7441440.1"/>
    </source>
</evidence>
<feature type="transmembrane region" description="Helical" evidence="1">
    <location>
        <begin position="130"/>
        <end position="150"/>
    </location>
</feature>
<feature type="transmembrane region" description="Helical" evidence="1">
    <location>
        <begin position="37"/>
        <end position="62"/>
    </location>
</feature>
<reference evidence="3" key="1">
    <citation type="journal article" date="2019" name="Int. J. Syst. Evol. Microbiol.">
        <title>The Global Catalogue of Microorganisms (GCM) 10K type strain sequencing project: providing services to taxonomists for standard genome sequencing and annotation.</title>
        <authorList>
            <consortium name="The Broad Institute Genomics Platform"/>
            <consortium name="The Broad Institute Genome Sequencing Center for Infectious Disease"/>
            <person name="Wu L."/>
            <person name="Ma J."/>
        </authorList>
    </citation>
    <scope>NUCLEOTIDE SEQUENCE [LARGE SCALE GENOMIC DNA]</scope>
    <source>
        <strain evidence="3">CGMCC 1.12942</strain>
    </source>
</reference>
<dbReference type="Proteomes" id="UP001596500">
    <property type="component" value="Unassembled WGS sequence"/>
</dbReference>